<reference evidence="3" key="2">
    <citation type="journal article" date="2017" name="Nat. Plants">
        <title>The Aegilops tauschii genome reveals multiple impacts of transposons.</title>
        <authorList>
            <person name="Zhao G."/>
            <person name="Zou C."/>
            <person name="Li K."/>
            <person name="Wang K."/>
            <person name="Li T."/>
            <person name="Gao L."/>
            <person name="Zhang X."/>
            <person name="Wang H."/>
            <person name="Yang Z."/>
            <person name="Liu X."/>
            <person name="Jiang W."/>
            <person name="Mao L."/>
            <person name="Kong X."/>
            <person name="Jiao Y."/>
            <person name="Jia J."/>
        </authorList>
    </citation>
    <scope>NUCLEOTIDE SEQUENCE [LARGE SCALE GENOMIC DNA]</scope>
    <source>
        <strain evidence="3">cv. AL8/78</strain>
    </source>
</reference>
<proteinExistence type="predicted"/>
<keyword evidence="3" id="KW-1185">Reference proteome</keyword>
<protein>
    <recommendedName>
        <fullName evidence="1">Transposase-associated domain-containing protein</fullName>
    </recommendedName>
</protein>
<evidence type="ECO:0000259" key="1">
    <source>
        <dbReference type="Pfam" id="PF13963"/>
    </source>
</evidence>
<evidence type="ECO:0000313" key="3">
    <source>
        <dbReference type="Proteomes" id="UP000015105"/>
    </source>
</evidence>
<dbReference type="Gramene" id="AET6Gv20234900.2">
    <property type="protein sequence ID" value="AET6Gv20234900.2"/>
    <property type="gene ID" value="AET6Gv20234900"/>
</dbReference>
<reference evidence="2" key="5">
    <citation type="journal article" date="2021" name="G3 (Bethesda)">
        <title>Aegilops tauschii genome assembly Aet v5.0 features greater sequence contiguity and improved annotation.</title>
        <authorList>
            <person name="Wang L."/>
            <person name="Zhu T."/>
            <person name="Rodriguez J.C."/>
            <person name="Deal K.R."/>
            <person name="Dubcovsky J."/>
            <person name="McGuire P.E."/>
            <person name="Lux T."/>
            <person name="Spannagl M."/>
            <person name="Mayer K.F.X."/>
            <person name="Baldrich P."/>
            <person name="Meyers B.C."/>
            <person name="Huo N."/>
            <person name="Gu Y.Q."/>
            <person name="Zhou H."/>
            <person name="Devos K.M."/>
            <person name="Bennetzen J.L."/>
            <person name="Unver T."/>
            <person name="Budak H."/>
            <person name="Gulick P.J."/>
            <person name="Galiba G."/>
            <person name="Kalapos B."/>
            <person name="Nelson D.R."/>
            <person name="Li P."/>
            <person name="You F.M."/>
            <person name="Luo M.C."/>
            <person name="Dvorak J."/>
        </authorList>
    </citation>
    <scope>NUCLEOTIDE SEQUENCE [LARGE SCALE GENOMIC DNA]</scope>
    <source>
        <strain evidence="2">cv. AL8/78</strain>
    </source>
</reference>
<sequence>MTRDRSWMDRERDSVEWQTGMKDFLNFDFDGAHPDSTVPCPCRRCLNIAPKNKKDVHTDLLFNGMDPTYTRWIYHGEQSNEGSMSEDSDNEDAVDDGSGVCDMLNTLIKGTNMEAMQTLVKVRETFMWMLRAVMKGTRSQMQQPRSSSNY</sequence>
<dbReference type="InterPro" id="IPR029480">
    <property type="entry name" value="Transpos_assoc"/>
</dbReference>
<dbReference type="Gramene" id="AET6Gv20234900.1">
    <property type="protein sequence ID" value="AET6Gv20234900.1"/>
    <property type="gene ID" value="AET6Gv20234900"/>
</dbReference>
<reference evidence="2" key="4">
    <citation type="submission" date="2019-03" db="UniProtKB">
        <authorList>
            <consortium name="EnsemblPlants"/>
        </authorList>
    </citation>
    <scope>IDENTIFICATION</scope>
</reference>
<dbReference type="AlphaFoldDB" id="A0A453N4Q9"/>
<evidence type="ECO:0000313" key="2">
    <source>
        <dbReference type="EnsemblPlants" id="AET6Gv20234900.2"/>
    </source>
</evidence>
<reference evidence="2" key="3">
    <citation type="journal article" date="2017" name="Nature">
        <title>Genome sequence of the progenitor of the wheat D genome Aegilops tauschii.</title>
        <authorList>
            <person name="Luo M.C."/>
            <person name="Gu Y.Q."/>
            <person name="Puiu D."/>
            <person name="Wang H."/>
            <person name="Twardziok S.O."/>
            <person name="Deal K.R."/>
            <person name="Huo N."/>
            <person name="Zhu T."/>
            <person name="Wang L."/>
            <person name="Wang Y."/>
            <person name="McGuire P.E."/>
            <person name="Liu S."/>
            <person name="Long H."/>
            <person name="Ramasamy R.K."/>
            <person name="Rodriguez J.C."/>
            <person name="Van S.L."/>
            <person name="Yuan L."/>
            <person name="Wang Z."/>
            <person name="Xia Z."/>
            <person name="Xiao L."/>
            <person name="Anderson O.D."/>
            <person name="Ouyang S."/>
            <person name="Liang Y."/>
            <person name="Zimin A.V."/>
            <person name="Pertea G."/>
            <person name="Qi P."/>
            <person name="Bennetzen J.L."/>
            <person name="Dai X."/>
            <person name="Dawson M.W."/>
            <person name="Muller H.G."/>
            <person name="Kugler K."/>
            <person name="Rivarola-Duarte L."/>
            <person name="Spannagl M."/>
            <person name="Mayer K.F.X."/>
            <person name="Lu F.H."/>
            <person name="Bevan M.W."/>
            <person name="Leroy P."/>
            <person name="Li P."/>
            <person name="You F.M."/>
            <person name="Sun Q."/>
            <person name="Liu Z."/>
            <person name="Lyons E."/>
            <person name="Wicker T."/>
            <person name="Salzberg S.L."/>
            <person name="Devos K.M."/>
            <person name="Dvorak J."/>
        </authorList>
    </citation>
    <scope>NUCLEOTIDE SEQUENCE [LARGE SCALE GENOMIC DNA]</scope>
    <source>
        <strain evidence="2">cv. AL8/78</strain>
    </source>
</reference>
<reference evidence="3" key="1">
    <citation type="journal article" date="2014" name="Science">
        <title>Ancient hybridizations among the ancestral genomes of bread wheat.</title>
        <authorList>
            <consortium name="International Wheat Genome Sequencing Consortium,"/>
            <person name="Marcussen T."/>
            <person name="Sandve S.R."/>
            <person name="Heier L."/>
            <person name="Spannagl M."/>
            <person name="Pfeifer M."/>
            <person name="Jakobsen K.S."/>
            <person name="Wulff B.B."/>
            <person name="Steuernagel B."/>
            <person name="Mayer K.F."/>
            <person name="Olsen O.A."/>
        </authorList>
    </citation>
    <scope>NUCLEOTIDE SEQUENCE [LARGE SCALE GENOMIC DNA]</scope>
    <source>
        <strain evidence="3">cv. AL8/78</strain>
    </source>
</reference>
<dbReference type="Proteomes" id="UP000015105">
    <property type="component" value="Chromosome 6D"/>
</dbReference>
<dbReference type="EnsemblPlants" id="AET6Gv20234900.3">
    <property type="protein sequence ID" value="AET6Gv20234900.3"/>
    <property type="gene ID" value="AET6Gv20234900"/>
</dbReference>
<accession>A0A453N4Q9</accession>
<dbReference type="Pfam" id="PF13963">
    <property type="entry name" value="Transpos_assoc"/>
    <property type="match status" value="1"/>
</dbReference>
<feature type="domain" description="Transposase-associated" evidence="1">
    <location>
        <begin position="5"/>
        <end position="77"/>
    </location>
</feature>
<dbReference type="EnsemblPlants" id="AET6Gv20234900.2">
    <property type="protein sequence ID" value="AET6Gv20234900.2"/>
    <property type="gene ID" value="AET6Gv20234900"/>
</dbReference>
<dbReference type="Gramene" id="AET6Gv20234900.3">
    <property type="protein sequence ID" value="AET6Gv20234900.3"/>
    <property type="gene ID" value="AET6Gv20234900"/>
</dbReference>
<organism evidence="2 3">
    <name type="scientific">Aegilops tauschii subsp. strangulata</name>
    <name type="common">Goatgrass</name>
    <dbReference type="NCBI Taxonomy" id="200361"/>
    <lineage>
        <taxon>Eukaryota</taxon>
        <taxon>Viridiplantae</taxon>
        <taxon>Streptophyta</taxon>
        <taxon>Embryophyta</taxon>
        <taxon>Tracheophyta</taxon>
        <taxon>Spermatophyta</taxon>
        <taxon>Magnoliopsida</taxon>
        <taxon>Liliopsida</taxon>
        <taxon>Poales</taxon>
        <taxon>Poaceae</taxon>
        <taxon>BOP clade</taxon>
        <taxon>Pooideae</taxon>
        <taxon>Triticodae</taxon>
        <taxon>Triticeae</taxon>
        <taxon>Triticinae</taxon>
        <taxon>Aegilops</taxon>
    </lineage>
</organism>
<dbReference type="EnsemblPlants" id="AET6Gv20234900.1">
    <property type="protein sequence ID" value="AET6Gv20234900.1"/>
    <property type="gene ID" value="AET6Gv20234900"/>
</dbReference>
<name>A0A453N4Q9_AEGTS</name>